<proteinExistence type="predicted"/>
<sequence length="168" mass="18474">MSTSPLDSEHASAGEGSRGRSGLGLPVDTENLRTHRERKEQYIKALEQEVMRLREVFSNVTRDKETYAEENRKLKELLRLHGISWASNTFGGGDPNQYIASDFPGSVSDRSASYGMVSQGVSPPSVPVSTYTPAASTTGQRPAMDYDSIGIDFVLTYDRTPYLSPPPQ</sequence>
<keyword evidence="3" id="KW-1185">Reference proteome</keyword>
<feature type="region of interest" description="Disordered" evidence="1">
    <location>
        <begin position="114"/>
        <end position="143"/>
    </location>
</feature>
<feature type="region of interest" description="Disordered" evidence="1">
    <location>
        <begin position="1"/>
        <end position="36"/>
    </location>
</feature>
<dbReference type="AlphaFoldDB" id="A0A9P8L747"/>
<dbReference type="Proteomes" id="UP000750711">
    <property type="component" value="Unassembled WGS sequence"/>
</dbReference>
<dbReference type="GO" id="GO:0003700">
    <property type="term" value="F:DNA-binding transcription factor activity"/>
    <property type="evidence" value="ECO:0007669"/>
    <property type="project" value="InterPro"/>
</dbReference>
<evidence type="ECO:0000313" key="2">
    <source>
        <dbReference type="EMBL" id="KAH0552851.1"/>
    </source>
</evidence>
<dbReference type="InterPro" id="IPR046347">
    <property type="entry name" value="bZIP_sf"/>
</dbReference>
<accession>A0A9P8L747</accession>
<reference evidence="2" key="1">
    <citation type="submission" date="2021-03" db="EMBL/GenBank/DDBJ databases">
        <title>Comparative genomics and phylogenomic investigation of the class Geoglossomycetes provide insights into ecological specialization and systematics.</title>
        <authorList>
            <person name="Melie T."/>
            <person name="Pirro S."/>
            <person name="Miller A.N."/>
            <person name="Quandt A."/>
        </authorList>
    </citation>
    <scope>NUCLEOTIDE SEQUENCE</scope>
    <source>
        <strain evidence="2">CAQ_001_2017</strain>
    </source>
</reference>
<evidence type="ECO:0008006" key="4">
    <source>
        <dbReference type="Google" id="ProtNLM"/>
    </source>
</evidence>
<dbReference type="CDD" id="cd14688">
    <property type="entry name" value="bZIP_YAP"/>
    <property type="match status" value="1"/>
</dbReference>
<evidence type="ECO:0000256" key="1">
    <source>
        <dbReference type="SAM" id="MobiDB-lite"/>
    </source>
</evidence>
<evidence type="ECO:0000313" key="3">
    <source>
        <dbReference type="Proteomes" id="UP000750711"/>
    </source>
</evidence>
<feature type="compositionally biased region" description="Polar residues" evidence="1">
    <location>
        <begin position="130"/>
        <end position="140"/>
    </location>
</feature>
<organism evidence="2 3">
    <name type="scientific">Trichoglossum hirsutum</name>
    <dbReference type="NCBI Taxonomy" id="265104"/>
    <lineage>
        <taxon>Eukaryota</taxon>
        <taxon>Fungi</taxon>
        <taxon>Dikarya</taxon>
        <taxon>Ascomycota</taxon>
        <taxon>Pezizomycotina</taxon>
        <taxon>Geoglossomycetes</taxon>
        <taxon>Geoglossales</taxon>
        <taxon>Geoglossaceae</taxon>
        <taxon>Trichoglossum</taxon>
    </lineage>
</organism>
<dbReference type="SUPFAM" id="SSF57959">
    <property type="entry name" value="Leucine zipper domain"/>
    <property type="match status" value="1"/>
</dbReference>
<dbReference type="Gene3D" id="1.20.5.170">
    <property type="match status" value="1"/>
</dbReference>
<name>A0A9P8L747_9PEZI</name>
<dbReference type="EMBL" id="JAGHQM010001745">
    <property type="protein sequence ID" value="KAH0552851.1"/>
    <property type="molecule type" value="Genomic_DNA"/>
</dbReference>
<gene>
    <name evidence="2" type="ORF">GP486_006948</name>
</gene>
<protein>
    <recommendedName>
        <fullName evidence="4">BZIP domain-containing protein</fullName>
    </recommendedName>
</protein>
<comment type="caution">
    <text evidence="2">The sequence shown here is derived from an EMBL/GenBank/DDBJ whole genome shotgun (WGS) entry which is preliminary data.</text>
</comment>